<dbReference type="InterPro" id="IPR036097">
    <property type="entry name" value="HisK_dim/P_sf"/>
</dbReference>
<dbReference type="GO" id="GO:0016036">
    <property type="term" value="P:cellular response to phosphate starvation"/>
    <property type="evidence" value="ECO:0007669"/>
    <property type="project" value="TreeGrafter"/>
</dbReference>
<dbReference type="Pfam" id="PF00512">
    <property type="entry name" value="HisKA"/>
    <property type="match status" value="1"/>
</dbReference>
<evidence type="ECO:0000259" key="8">
    <source>
        <dbReference type="PROSITE" id="PS50109"/>
    </source>
</evidence>
<evidence type="ECO:0000256" key="1">
    <source>
        <dbReference type="ARBA" id="ARBA00000085"/>
    </source>
</evidence>
<dbReference type="EMBL" id="AEUX02000001">
    <property type="protein sequence ID" value="EHI70800.1"/>
    <property type="molecule type" value="Genomic_DNA"/>
</dbReference>
<keyword evidence="4" id="KW-0597">Phosphoprotein</keyword>
<dbReference type="GO" id="GO:0005886">
    <property type="term" value="C:plasma membrane"/>
    <property type="evidence" value="ECO:0007669"/>
    <property type="project" value="TreeGrafter"/>
</dbReference>
<gene>
    <name evidence="9" type="ORF">STRIC_0657</name>
</gene>
<dbReference type="PRINTS" id="PR00344">
    <property type="entry name" value="BCTRLSENSOR"/>
</dbReference>
<dbReference type="InterPro" id="IPR003661">
    <property type="entry name" value="HisK_dim/P_dom"/>
</dbReference>
<keyword evidence="10" id="KW-1185">Reference proteome</keyword>
<dbReference type="Proteomes" id="UP000003330">
    <property type="component" value="Unassembled WGS sequence"/>
</dbReference>
<dbReference type="InterPro" id="IPR050351">
    <property type="entry name" value="BphY/WalK/GraS-like"/>
</dbReference>
<sequence length="286" mass="32591">MLGYLFSLHLTKPINKMVTSIADLSTANLEQPLVSKGIYKTVFEQINRLSQRLKSNEIERQEIQKMRQDWVANVTHDIKTPLASIKGYAELLESDMPLDKSEINQYADIIQNKADYLTDLVADLNLVMQLENRQSLLHKEKVNLISLVKSLIIEVFNDPKYQHIHVEFQSQLPVIERQVDIKLMKRAIANLIYNAILHNDKVVNILIKIVEDNKLHIWVVDDGKGVSDEDLPRLFNRYYRGTNTGEAHKGSGLGMAIVKEIITAHDGEIHVHSHPGKGMAVDMMLP</sequence>
<dbReference type="SMART" id="SM00388">
    <property type="entry name" value="HisKA"/>
    <property type="match status" value="1"/>
</dbReference>
<dbReference type="PROSITE" id="PS50109">
    <property type="entry name" value="HIS_KIN"/>
    <property type="match status" value="1"/>
</dbReference>
<evidence type="ECO:0000256" key="7">
    <source>
        <dbReference type="ARBA" id="ARBA00023012"/>
    </source>
</evidence>
<comment type="subcellular location">
    <subcellularLocation>
        <location evidence="2">Membrane</location>
    </subcellularLocation>
</comment>
<name>G5JZE7_9STRE</name>
<comment type="caution">
    <text evidence="9">The sequence shown here is derived from an EMBL/GenBank/DDBJ whole genome shotgun (WGS) entry which is preliminary data.</text>
</comment>
<dbReference type="InterPro" id="IPR005467">
    <property type="entry name" value="His_kinase_dom"/>
</dbReference>
<comment type="catalytic activity">
    <reaction evidence="1">
        <text>ATP + protein L-histidine = ADP + protein N-phospho-L-histidine.</text>
        <dbReference type="EC" id="2.7.13.3"/>
    </reaction>
</comment>
<dbReference type="PANTHER" id="PTHR45453">
    <property type="entry name" value="PHOSPHATE REGULON SENSOR PROTEIN PHOR"/>
    <property type="match status" value="1"/>
</dbReference>
<dbReference type="GO" id="GO:0000155">
    <property type="term" value="F:phosphorelay sensor kinase activity"/>
    <property type="evidence" value="ECO:0007669"/>
    <property type="project" value="InterPro"/>
</dbReference>
<protein>
    <recommendedName>
        <fullName evidence="3">histidine kinase</fullName>
        <ecNumber evidence="3">2.7.13.3</ecNumber>
    </recommendedName>
</protein>
<dbReference type="EC" id="2.7.13.3" evidence="3"/>
<evidence type="ECO:0000313" key="9">
    <source>
        <dbReference type="EMBL" id="EHI70800.1"/>
    </source>
</evidence>
<dbReference type="Gene3D" id="3.30.565.10">
    <property type="entry name" value="Histidine kinase-like ATPase, C-terminal domain"/>
    <property type="match status" value="1"/>
</dbReference>
<dbReference type="InterPro" id="IPR004358">
    <property type="entry name" value="Sig_transdc_His_kin-like_C"/>
</dbReference>
<evidence type="ECO:0000256" key="4">
    <source>
        <dbReference type="ARBA" id="ARBA00022553"/>
    </source>
</evidence>
<proteinExistence type="predicted"/>
<dbReference type="CDD" id="cd00075">
    <property type="entry name" value="HATPase"/>
    <property type="match status" value="1"/>
</dbReference>
<feature type="domain" description="Histidine kinase" evidence="8">
    <location>
        <begin position="73"/>
        <end position="286"/>
    </location>
</feature>
<evidence type="ECO:0000313" key="10">
    <source>
        <dbReference type="Proteomes" id="UP000003330"/>
    </source>
</evidence>
<dbReference type="GO" id="GO:0004721">
    <property type="term" value="F:phosphoprotein phosphatase activity"/>
    <property type="evidence" value="ECO:0007669"/>
    <property type="project" value="TreeGrafter"/>
</dbReference>
<dbReference type="STRING" id="764299.STRIC_0657"/>
<accession>G5JZE7</accession>
<keyword evidence="5" id="KW-0808">Transferase</keyword>
<keyword evidence="7" id="KW-0902">Two-component regulatory system</keyword>
<dbReference type="SMART" id="SM00387">
    <property type="entry name" value="HATPase_c"/>
    <property type="match status" value="1"/>
</dbReference>
<dbReference type="InterPro" id="IPR003594">
    <property type="entry name" value="HATPase_dom"/>
</dbReference>
<dbReference type="Pfam" id="PF02518">
    <property type="entry name" value="HATPase_c"/>
    <property type="match status" value="1"/>
</dbReference>
<evidence type="ECO:0000256" key="5">
    <source>
        <dbReference type="ARBA" id="ARBA00022679"/>
    </source>
</evidence>
<reference evidence="9 10" key="1">
    <citation type="journal article" date="2014" name="Int. J. Syst. Evol. Microbiol.">
        <title>Phylogenomics and the dynamic genome evolution of the genus Streptococcus.</title>
        <authorList>
            <consortium name="The Broad Institute Genome Sequencing Platform"/>
            <person name="Richards V.P."/>
            <person name="Palmer S.R."/>
            <person name="Pavinski Bitar P.D."/>
            <person name="Qin X."/>
            <person name="Weinstock G.M."/>
            <person name="Highlander S.K."/>
            <person name="Town C.D."/>
            <person name="Burne R.A."/>
            <person name="Stanhope M.J."/>
        </authorList>
    </citation>
    <scope>NUCLEOTIDE SEQUENCE [LARGE SCALE GENOMIC DNA]</scope>
    <source>
        <strain evidence="9 10">707-05</strain>
    </source>
</reference>
<dbReference type="PANTHER" id="PTHR45453:SF1">
    <property type="entry name" value="PHOSPHATE REGULON SENSOR PROTEIN PHOR"/>
    <property type="match status" value="1"/>
</dbReference>
<dbReference type="AlphaFoldDB" id="G5JZE7"/>
<dbReference type="SUPFAM" id="SSF55874">
    <property type="entry name" value="ATPase domain of HSP90 chaperone/DNA topoisomerase II/histidine kinase"/>
    <property type="match status" value="1"/>
</dbReference>
<evidence type="ECO:0000256" key="2">
    <source>
        <dbReference type="ARBA" id="ARBA00004370"/>
    </source>
</evidence>
<evidence type="ECO:0000256" key="6">
    <source>
        <dbReference type="ARBA" id="ARBA00022777"/>
    </source>
</evidence>
<dbReference type="SUPFAM" id="SSF47384">
    <property type="entry name" value="Homodimeric domain of signal transducing histidine kinase"/>
    <property type="match status" value="1"/>
</dbReference>
<dbReference type="Gene3D" id="1.10.287.130">
    <property type="match status" value="1"/>
</dbReference>
<dbReference type="eggNOG" id="COG2205">
    <property type="taxonomic scope" value="Bacteria"/>
</dbReference>
<dbReference type="InterPro" id="IPR036890">
    <property type="entry name" value="HATPase_C_sf"/>
</dbReference>
<organism evidence="9 10">
    <name type="scientific">Streptococcus ictaluri 707-05</name>
    <dbReference type="NCBI Taxonomy" id="764299"/>
    <lineage>
        <taxon>Bacteria</taxon>
        <taxon>Bacillati</taxon>
        <taxon>Bacillota</taxon>
        <taxon>Bacilli</taxon>
        <taxon>Lactobacillales</taxon>
        <taxon>Streptococcaceae</taxon>
        <taxon>Streptococcus</taxon>
    </lineage>
</organism>
<dbReference type="CDD" id="cd00082">
    <property type="entry name" value="HisKA"/>
    <property type="match status" value="1"/>
</dbReference>
<keyword evidence="6 9" id="KW-0418">Kinase</keyword>
<evidence type="ECO:0000256" key="3">
    <source>
        <dbReference type="ARBA" id="ARBA00012438"/>
    </source>
</evidence>